<protein>
    <recommendedName>
        <fullName evidence="2">DUF4604 domain-containing protein</fullName>
    </recommendedName>
</protein>
<evidence type="ECO:0000259" key="2">
    <source>
        <dbReference type="Pfam" id="PF15377"/>
    </source>
</evidence>
<dbReference type="EMBL" id="ML991774">
    <property type="protein sequence ID" value="KAF2238809.1"/>
    <property type="molecule type" value="Genomic_DNA"/>
</dbReference>
<reference evidence="3" key="1">
    <citation type="journal article" date="2020" name="Stud. Mycol.">
        <title>101 Dothideomycetes genomes: a test case for predicting lifestyles and emergence of pathogens.</title>
        <authorList>
            <person name="Haridas S."/>
            <person name="Albert R."/>
            <person name="Binder M."/>
            <person name="Bloem J."/>
            <person name="Labutti K."/>
            <person name="Salamov A."/>
            <person name="Andreopoulos B."/>
            <person name="Baker S."/>
            <person name="Barry K."/>
            <person name="Bills G."/>
            <person name="Bluhm B."/>
            <person name="Cannon C."/>
            <person name="Castanera R."/>
            <person name="Culley D."/>
            <person name="Daum C."/>
            <person name="Ezra D."/>
            <person name="Gonzalez J."/>
            <person name="Henrissat B."/>
            <person name="Kuo A."/>
            <person name="Liang C."/>
            <person name="Lipzen A."/>
            <person name="Lutzoni F."/>
            <person name="Magnuson J."/>
            <person name="Mondo S."/>
            <person name="Nolan M."/>
            <person name="Ohm R."/>
            <person name="Pangilinan J."/>
            <person name="Park H.-J."/>
            <person name="Ramirez L."/>
            <person name="Alfaro M."/>
            <person name="Sun H."/>
            <person name="Tritt A."/>
            <person name="Yoshinaga Y."/>
            <person name="Zwiers L.-H."/>
            <person name="Turgeon B."/>
            <person name="Goodwin S."/>
            <person name="Spatafora J."/>
            <person name="Crous P."/>
            <person name="Grigoriev I."/>
        </authorList>
    </citation>
    <scope>NUCLEOTIDE SEQUENCE</scope>
    <source>
        <strain evidence="3">Tuck. ex Michener</strain>
    </source>
</reference>
<feature type="compositionally biased region" description="Polar residues" evidence="1">
    <location>
        <begin position="72"/>
        <end position="88"/>
    </location>
</feature>
<evidence type="ECO:0000256" key="1">
    <source>
        <dbReference type="SAM" id="MobiDB-lite"/>
    </source>
</evidence>
<feature type="compositionally biased region" description="Basic and acidic residues" evidence="1">
    <location>
        <begin position="31"/>
        <end position="46"/>
    </location>
</feature>
<dbReference type="AlphaFoldDB" id="A0A6A6HLV3"/>
<dbReference type="Pfam" id="PF15377">
    <property type="entry name" value="DUF4604"/>
    <property type="match status" value="1"/>
</dbReference>
<evidence type="ECO:0000313" key="4">
    <source>
        <dbReference type="Proteomes" id="UP000800092"/>
    </source>
</evidence>
<organism evidence="3 4">
    <name type="scientific">Viridothelium virens</name>
    <name type="common">Speckled blister lichen</name>
    <name type="synonym">Trypethelium virens</name>
    <dbReference type="NCBI Taxonomy" id="1048519"/>
    <lineage>
        <taxon>Eukaryota</taxon>
        <taxon>Fungi</taxon>
        <taxon>Dikarya</taxon>
        <taxon>Ascomycota</taxon>
        <taxon>Pezizomycotina</taxon>
        <taxon>Dothideomycetes</taxon>
        <taxon>Dothideomycetes incertae sedis</taxon>
        <taxon>Trypetheliales</taxon>
        <taxon>Trypetheliaceae</taxon>
        <taxon>Viridothelium</taxon>
    </lineage>
</organism>
<evidence type="ECO:0000313" key="3">
    <source>
        <dbReference type="EMBL" id="KAF2238809.1"/>
    </source>
</evidence>
<dbReference type="Proteomes" id="UP000800092">
    <property type="component" value="Unassembled WGS sequence"/>
</dbReference>
<feature type="region of interest" description="Disordered" evidence="1">
    <location>
        <begin position="26"/>
        <end position="166"/>
    </location>
</feature>
<name>A0A6A6HLV3_VIRVR</name>
<proteinExistence type="predicted"/>
<accession>A0A6A6HLV3</accession>
<dbReference type="InterPro" id="IPR027911">
    <property type="entry name" value="DUF4604"/>
</dbReference>
<feature type="domain" description="DUF4604" evidence="2">
    <location>
        <begin position="6"/>
        <end position="164"/>
    </location>
</feature>
<dbReference type="OrthoDB" id="5388322at2759"/>
<feature type="compositionally biased region" description="Basic residues" evidence="1">
    <location>
        <begin position="142"/>
        <end position="155"/>
    </location>
</feature>
<keyword evidence="4" id="KW-1185">Reference proteome</keyword>
<sequence>MPTNLKNLSYESNEPSFLRKLRAENTGVASDHQERSVARIKPSKEAADDDGPTYVLEGSNDTLSKAEYEALTNGQANENKGAESNLQKSAGEGAETGDENVQADEKDGRVSKQQTTGIGKSHKKRKLGKVVGTEEMQEEPSKKKKDQKLKKKTKAVKLSFGDDEAG</sequence>
<gene>
    <name evidence="3" type="ORF">EV356DRAFT_516701</name>
</gene>